<dbReference type="EMBL" id="AEUD01000002">
    <property type="protein sequence ID" value="EGD56425.1"/>
    <property type="molecule type" value="Genomic_DNA"/>
</dbReference>
<proteinExistence type="predicted"/>
<comment type="caution">
    <text evidence="1">The sequence shown here is derived from an EMBL/GenBank/DDBJ whole genome shotgun (WGS) entry which is preliminary data.</text>
</comment>
<dbReference type="RefSeq" id="WP_009677809.1">
    <property type="nucleotide sequence ID" value="NZ_AEUD01000002.1"/>
</dbReference>
<gene>
    <name evidence="1" type="ORF">SCNU_02692</name>
</gene>
<evidence type="ECO:0000313" key="2">
    <source>
        <dbReference type="Proteomes" id="UP000035065"/>
    </source>
</evidence>
<protein>
    <submittedName>
        <fullName evidence="1">Uncharacterized protein</fullName>
    </submittedName>
</protein>
<dbReference type="AlphaFoldDB" id="F1YF57"/>
<organism evidence="1 2">
    <name type="scientific">Gordonia neofelifaecis NRRL B-59395</name>
    <dbReference type="NCBI Taxonomy" id="644548"/>
    <lineage>
        <taxon>Bacteria</taxon>
        <taxon>Bacillati</taxon>
        <taxon>Actinomycetota</taxon>
        <taxon>Actinomycetes</taxon>
        <taxon>Mycobacteriales</taxon>
        <taxon>Gordoniaceae</taxon>
        <taxon>Gordonia</taxon>
    </lineage>
</organism>
<dbReference type="Proteomes" id="UP000035065">
    <property type="component" value="Unassembled WGS sequence"/>
</dbReference>
<dbReference type="eggNOG" id="ENOG5031W2W">
    <property type="taxonomic scope" value="Bacteria"/>
</dbReference>
<sequence length="99" mass="10702">MSELVYVRELWQKRADVAQECADELGELGYALGAVLSRNYFGNGCDEGAALFERLRNVIDNGMADLQDGSRSAAELSRVAQQAGPVLHEADSAGAERID</sequence>
<reference evidence="1 2" key="1">
    <citation type="journal article" date="2011" name="J. Bacteriol.">
        <title>Draft Genome Sequence of Gordonia neofelifaecis NRRL B-59395, a Cholesterol-Degrading Actinomycete.</title>
        <authorList>
            <person name="Ge F."/>
            <person name="Li W."/>
            <person name="Chen G."/>
            <person name="Liu Y."/>
            <person name="Zhang G."/>
            <person name="Yong B."/>
            <person name="Wang Q."/>
            <person name="Wang N."/>
            <person name="Huang Z."/>
            <person name="Li W."/>
            <person name="Wang J."/>
            <person name="Wu C."/>
            <person name="Xie Q."/>
            <person name="Liu G."/>
        </authorList>
    </citation>
    <scope>NUCLEOTIDE SEQUENCE [LARGE SCALE GENOMIC DNA]</scope>
    <source>
        <strain evidence="1 2">NRRL B-59395</strain>
    </source>
</reference>
<name>F1YF57_9ACTN</name>
<keyword evidence="2" id="KW-1185">Reference proteome</keyword>
<accession>F1YF57</accession>
<evidence type="ECO:0000313" key="1">
    <source>
        <dbReference type="EMBL" id="EGD56425.1"/>
    </source>
</evidence>